<organism evidence="1 2">
    <name type="scientific">Caenorhabditis nigoni</name>
    <dbReference type="NCBI Taxonomy" id="1611254"/>
    <lineage>
        <taxon>Eukaryota</taxon>
        <taxon>Metazoa</taxon>
        <taxon>Ecdysozoa</taxon>
        <taxon>Nematoda</taxon>
        <taxon>Chromadorea</taxon>
        <taxon>Rhabditida</taxon>
        <taxon>Rhabditina</taxon>
        <taxon>Rhabditomorpha</taxon>
        <taxon>Rhabditoidea</taxon>
        <taxon>Rhabditidae</taxon>
        <taxon>Peloderinae</taxon>
        <taxon>Caenorhabditis</taxon>
    </lineage>
</organism>
<comment type="caution">
    <text evidence="1">The sequence shown here is derived from an EMBL/GenBank/DDBJ whole genome shotgun (WGS) entry which is preliminary data.</text>
</comment>
<dbReference type="AlphaFoldDB" id="A0A2G5SUG0"/>
<sequence>MYRRGPQHVANIQVTCGYHPSNSQLAANQYILHCSFLSHLQCKLFSFPTALHISEKPIIEGPNQEFKGRKEESSS</sequence>
<protein>
    <submittedName>
        <fullName evidence="1">Uncharacterized protein</fullName>
    </submittedName>
</protein>
<dbReference type="Proteomes" id="UP000230233">
    <property type="component" value="Chromosome X"/>
</dbReference>
<accession>A0A2G5SUG0</accession>
<evidence type="ECO:0000313" key="2">
    <source>
        <dbReference type="Proteomes" id="UP000230233"/>
    </source>
</evidence>
<evidence type="ECO:0000313" key="1">
    <source>
        <dbReference type="EMBL" id="PIC18569.1"/>
    </source>
</evidence>
<name>A0A2G5SUG0_9PELO</name>
<keyword evidence="2" id="KW-1185">Reference proteome</keyword>
<gene>
    <name evidence="1" type="primary">Cnig_chr_X.g24416</name>
    <name evidence="1" type="ORF">B9Z55_024416</name>
</gene>
<proteinExistence type="predicted"/>
<dbReference type="EMBL" id="PDUG01000006">
    <property type="protein sequence ID" value="PIC18569.1"/>
    <property type="molecule type" value="Genomic_DNA"/>
</dbReference>
<reference evidence="2" key="1">
    <citation type="submission" date="2017-10" db="EMBL/GenBank/DDBJ databases">
        <title>Rapid genome shrinkage in a self-fertile nematode reveals novel sperm competition proteins.</title>
        <authorList>
            <person name="Yin D."/>
            <person name="Schwarz E.M."/>
            <person name="Thomas C.G."/>
            <person name="Felde R.L."/>
            <person name="Korf I.F."/>
            <person name="Cutter A.D."/>
            <person name="Schartner C.M."/>
            <person name="Ralston E.J."/>
            <person name="Meyer B.J."/>
            <person name="Haag E.S."/>
        </authorList>
    </citation>
    <scope>NUCLEOTIDE SEQUENCE [LARGE SCALE GENOMIC DNA]</scope>
    <source>
        <strain evidence="2">JU1422</strain>
    </source>
</reference>